<comment type="caution">
    <text evidence="2">The sequence shown here is derived from an EMBL/GenBank/DDBJ whole genome shotgun (WGS) entry which is preliminary data.</text>
</comment>
<evidence type="ECO:0000256" key="1">
    <source>
        <dbReference type="SAM" id="MobiDB-lite"/>
    </source>
</evidence>
<keyword evidence="3" id="KW-1185">Reference proteome</keyword>
<protein>
    <submittedName>
        <fullName evidence="2">Uncharacterized protein</fullName>
    </submittedName>
</protein>
<reference evidence="2 3" key="1">
    <citation type="journal article" date="2022" name="Front. Cell. Infect. Microbiol.">
        <title>The Genomes of Two Strains of Taenia crassiceps the Animal Model for the Study of Human Cysticercosis.</title>
        <authorList>
            <person name="Bobes R.J."/>
            <person name="Estrada K."/>
            <person name="Rios-Valencia D.G."/>
            <person name="Calderon-Gallegos A."/>
            <person name="de la Torre P."/>
            <person name="Carrero J.C."/>
            <person name="Sanchez-Flores A."/>
            <person name="Laclette J.P."/>
        </authorList>
    </citation>
    <scope>NUCLEOTIDE SEQUENCE [LARGE SCALE GENOMIC DNA]</scope>
    <source>
        <strain evidence="2">WFUcys</strain>
    </source>
</reference>
<feature type="compositionally biased region" description="Basic and acidic residues" evidence="1">
    <location>
        <begin position="180"/>
        <end position="193"/>
    </location>
</feature>
<gene>
    <name evidence="2" type="ORF">TcWFU_005420</name>
</gene>
<feature type="compositionally biased region" description="Basic and acidic residues" evidence="1">
    <location>
        <begin position="298"/>
        <end position="307"/>
    </location>
</feature>
<sequence>MWRAFYPAIDAVYHLVWFDFHFPAEFCWSQCPLNHNNHSMPSSSSADYSLPLRSHSESYGPLPQGTTNRSERFIAEKVDGYSNLMSMTLEDVSREDDDINSTGFHRPNGARGSVEDEDSSYVLADNSKRVGYDYRPRKSFTLKYHGAKTLIPSSSHRYPTKSIPNQKYLLKSEKPVHRDAGYTKAHKGSEHSRSPLPRTQPKTSFQESPRLPQPMEVLLNDTQASIKRKTLERVDAPLNDIFGSIHQDLKNFESFRCHDSLCESRPRRKWFPDFEDVPWEHYSNPLSESSRSPSCPELKSDKPDRRWGKGTSCCHK</sequence>
<feature type="region of interest" description="Disordered" evidence="1">
    <location>
        <begin position="282"/>
        <end position="316"/>
    </location>
</feature>
<evidence type="ECO:0000313" key="3">
    <source>
        <dbReference type="Proteomes" id="UP001651158"/>
    </source>
</evidence>
<organism evidence="2 3">
    <name type="scientific">Taenia crassiceps</name>
    <dbReference type="NCBI Taxonomy" id="6207"/>
    <lineage>
        <taxon>Eukaryota</taxon>
        <taxon>Metazoa</taxon>
        <taxon>Spiralia</taxon>
        <taxon>Lophotrochozoa</taxon>
        <taxon>Platyhelminthes</taxon>
        <taxon>Cestoda</taxon>
        <taxon>Eucestoda</taxon>
        <taxon>Cyclophyllidea</taxon>
        <taxon>Taeniidae</taxon>
        <taxon>Taenia</taxon>
    </lineage>
</organism>
<accession>A0ABR4Q376</accession>
<feature type="compositionally biased region" description="Low complexity" evidence="1">
    <location>
        <begin position="283"/>
        <end position="296"/>
    </location>
</feature>
<dbReference type="Proteomes" id="UP001651158">
    <property type="component" value="Unassembled WGS sequence"/>
</dbReference>
<name>A0ABR4Q376_9CEST</name>
<proteinExistence type="predicted"/>
<feature type="region of interest" description="Disordered" evidence="1">
    <location>
        <begin position="180"/>
        <end position="213"/>
    </location>
</feature>
<dbReference type="EMBL" id="JAKROA010000014">
    <property type="protein sequence ID" value="KAL5104097.1"/>
    <property type="molecule type" value="Genomic_DNA"/>
</dbReference>
<evidence type="ECO:0000313" key="2">
    <source>
        <dbReference type="EMBL" id="KAL5104097.1"/>
    </source>
</evidence>